<accession>A0ABY4WJU1</accession>
<dbReference type="Pfam" id="PF12728">
    <property type="entry name" value="HTH_17"/>
    <property type="match status" value="1"/>
</dbReference>
<organism evidence="2 3">
    <name type="scientific">Brevibacillus ruminantium</name>
    <dbReference type="NCBI Taxonomy" id="2950604"/>
    <lineage>
        <taxon>Bacteria</taxon>
        <taxon>Bacillati</taxon>
        <taxon>Bacillota</taxon>
        <taxon>Bacilli</taxon>
        <taxon>Bacillales</taxon>
        <taxon>Paenibacillaceae</taxon>
        <taxon>Brevibacillus</taxon>
    </lineage>
</organism>
<keyword evidence="3" id="KW-1185">Reference proteome</keyword>
<gene>
    <name evidence="2" type="ORF">NDK47_08825</name>
</gene>
<sequence length="60" mass="6676">MKEVLNCKEAARIVGVSQRTIIRAIASKQLAAEKIGEGKTSSYIINRTALEGYIKRRGRK</sequence>
<dbReference type="RefSeq" id="WP_251874456.1">
    <property type="nucleotide sequence ID" value="NZ_CP098755.1"/>
</dbReference>
<evidence type="ECO:0000313" key="2">
    <source>
        <dbReference type="EMBL" id="USG67357.1"/>
    </source>
</evidence>
<dbReference type="InterPro" id="IPR041657">
    <property type="entry name" value="HTH_17"/>
</dbReference>
<proteinExistence type="predicted"/>
<dbReference type="Proteomes" id="UP001056500">
    <property type="component" value="Chromosome"/>
</dbReference>
<evidence type="ECO:0000259" key="1">
    <source>
        <dbReference type="Pfam" id="PF12728"/>
    </source>
</evidence>
<feature type="domain" description="Helix-turn-helix" evidence="1">
    <location>
        <begin position="5"/>
        <end position="57"/>
    </location>
</feature>
<dbReference type="InterPro" id="IPR010093">
    <property type="entry name" value="SinI_DNA-bd"/>
</dbReference>
<dbReference type="EMBL" id="CP098755">
    <property type="protein sequence ID" value="USG67357.1"/>
    <property type="molecule type" value="Genomic_DNA"/>
</dbReference>
<name>A0ABY4WJU1_9BACL</name>
<protein>
    <submittedName>
        <fullName evidence="2">Helix-turn-helix domain-containing protein</fullName>
    </submittedName>
</protein>
<reference evidence="2" key="1">
    <citation type="submission" date="2022-06" db="EMBL/GenBank/DDBJ databases">
        <title>Genome sequencing of Brevibacillus sp. BB3-R1.</title>
        <authorList>
            <person name="Heo J."/>
            <person name="Lee D."/>
            <person name="Won M."/>
            <person name="Han B.-H."/>
            <person name="Hong S.-B."/>
            <person name="Kwon S.-W."/>
        </authorList>
    </citation>
    <scope>NUCLEOTIDE SEQUENCE</scope>
    <source>
        <strain evidence="2">BB3-R1</strain>
    </source>
</reference>
<dbReference type="NCBIfam" id="TIGR01764">
    <property type="entry name" value="excise"/>
    <property type="match status" value="1"/>
</dbReference>
<evidence type="ECO:0000313" key="3">
    <source>
        <dbReference type="Proteomes" id="UP001056500"/>
    </source>
</evidence>